<dbReference type="Proteomes" id="UP001176059">
    <property type="component" value="Unassembled WGS sequence"/>
</dbReference>
<accession>A0AA38JAA9</accession>
<protein>
    <submittedName>
        <fullName evidence="1">Uncharacterized protein</fullName>
    </submittedName>
</protein>
<keyword evidence="2" id="KW-1185">Reference proteome</keyword>
<dbReference type="EMBL" id="JANVFO010000021">
    <property type="protein sequence ID" value="KAJ3732787.1"/>
    <property type="molecule type" value="Genomic_DNA"/>
</dbReference>
<evidence type="ECO:0000313" key="1">
    <source>
        <dbReference type="EMBL" id="KAJ3732787.1"/>
    </source>
</evidence>
<sequence>MRDTYARSVLKHLRNSEGATSVFAWPKGARLVDANEVTGRDLQFGFVDDPTQHRFGDPLAERLEYILRQSAPFPGELVSNGDVLSSERFVAYRISDHAHLILDAVHEDLEIQIATSLLTNPDFEPGAWYARRLFNEGIAAAIGKSTSSQMGDVRARRVSQILNGASRYPGDNLPDFHPRRNK</sequence>
<reference evidence="1" key="1">
    <citation type="submission" date="2022-08" db="EMBL/GenBank/DDBJ databases">
        <authorList>
            <consortium name="DOE Joint Genome Institute"/>
            <person name="Min B."/>
            <person name="Sierra-Patev S."/>
            <person name="Naranjo-Ortiz M."/>
            <person name="Looney B."/>
            <person name="Konkel Z."/>
            <person name="Slot J.C."/>
            <person name="Sakamoto Y."/>
            <person name="Steenwyk J.L."/>
            <person name="Rokas A."/>
            <person name="Carro J."/>
            <person name="Camarero S."/>
            <person name="Ferreira P."/>
            <person name="Molpeceres G."/>
            <person name="Ruiz-duenas F.J."/>
            <person name="Serrano A."/>
            <person name="Henrissat B."/>
            <person name="Drula E."/>
            <person name="Hughes K.W."/>
            <person name="Mata J.L."/>
            <person name="Ishikawa N.K."/>
            <person name="Vargas-Isla R."/>
            <person name="Ushijima S."/>
            <person name="Smith C.A."/>
            <person name="Ahrendt S."/>
            <person name="Andreopoulos W."/>
            <person name="He G."/>
            <person name="LaButti K."/>
            <person name="Lipzen A."/>
            <person name="Ng V."/>
            <person name="Riley R."/>
            <person name="Sandor L."/>
            <person name="Barry K."/>
            <person name="Martinez A.T."/>
            <person name="Xiao Y."/>
            <person name="Gibbons J.G."/>
            <person name="Terashima K."/>
            <person name="Hibbett D.S."/>
            <person name="Grigoriev I.V."/>
        </authorList>
    </citation>
    <scope>NUCLEOTIDE SEQUENCE</scope>
    <source>
        <strain evidence="1">ET3784</strain>
    </source>
</reference>
<proteinExistence type="predicted"/>
<comment type="caution">
    <text evidence="1">The sequence shown here is derived from an EMBL/GenBank/DDBJ whole genome shotgun (WGS) entry which is preliminary data.</text>
</comment>
<gene>
    <name evidence="1" type="ORF">DFJ43DRAFT_996486</name>
</gene>
<evidence type="ECO:0000313" key="2">
    <source>
        <dbReference type="Proteomes" id="UP001176059"/>
    </source>
</evidence>
<reference evidence="1" key="2">
    <citation type="journal article" date="2023" name="Proc. Natl. Acad. Sci. U.S.A.">
        <title>A global phylogenomic analysis of the shiitake genus Lentinula.</title>
        <authorList>
            <person name="Sierra-Patev S."/>
            <person name="Min B."/>
            <person name="Naranjo-Ortiz M."/>
            <person name="Looney B."/>
            <person name="Konkel Z."/>
            <person name="Slot J.C."/>
            <person name="Sakamoto Y."/>
            <person name="Steenwyk J.L."/>
            <person name="Rokas A."/>
            <person name="Carro J."/>
            <person name="Camarero S."/>
            <person name="Ferreira P."/>
            <person name="Molpeceres G."/>
            <person name="Ruiz-Duenas F.J."/>
            <person name="Serrano A."/>
            <person name="Henrissat B."/>
            <person name="Drula E."/>
            <person name="Hughes K.W."/>
            <person name="Mata J.L."/>
            <person name="Ishikawa N.K."/>
            <person name="Vargas-Isla R."/>
            <person name="Ushijima S."/>
            <person name="Smith C.A."/>
            <person name="Donoghue J."/>
            <person name="Ahrendt S."/>
            <person name="Andreopoulos W."/>
            <person name="He G."/>
            <person name="LaButti K."/>
            <person name="Lipzen A."/>
            <person name="Ng V."/>
            <person name="Riley R."/>
            <person name="Sandor L."/>
            <person name="Barry K."/>
            <person name="Martinez A.T."/>
            <person name="Xiao Y."/>
            <person name="Gibbons J.G."/>
            <person name="Terashima K."/>
            <person name="Grigoriev I.V."/>
            <person name="Hibbett D."/>
        </authorList>
    </citation>
    <scope>NUCLEOTIDE SEQUENCE</scope>
    <source>
        <strain evidence="1">ET3784</strain>
    </source>
</reference>
<name>A0AA38JAA9_9AGAR</name>
<feature type="non-terminal residue" evidence="1">
    <location>
        <position position="182"/>
    </location>
</feature>
<dbReference type="AlphaFoldDB" id="A0AA38JAA9"/>
<organism evidence="1 2">
    <name type="scientific">Lentinula guzmanii</name>
    <dbReference type="NCBI Taxonomy" id="2804957"/>
    <lineage>
        <taxon>Eukaryota</taxon>
        <taxon>Fungi</taxon>
        <taxon>Dikarya</taxon>
        <taxon>Basidiomycota</taxon>
        <taxon>Agaricomycotina</taxon>
        <taxon>Agaricomycetes</taxon>
        <taxon>Agaricomycetidae</taxon>
        <taxon>Agaricales</taxon>
        <taxon>Marasmiineae</taxon>
        <taxon>Omphalotaceae</taxon>
        <taxon>Lentinula</taxon>
    </lineage>
</organism>